<evidence type="ECO:0000256" key="1">
    <source>
        <dbReference type="ARBA" id="ARBA00023015"/>
    </source>
</evidence>
<dbReference type="PANTHER" id="PTHR30055:SF151">
    <property type="entry name" value="TRANSCRIPTIONAL REGULATORY PROTEIN"/>
    <property type="match status" value="1"/>
</dbReference>
<organism evidence="6 7">
    <name type="scientific">Microlunatus ginsengisoli</name>
    <dbReference type="NCBI Taxonomy" id="363863"/>
    <lineage>
        <taxon>Bacteria</taxon>
        <taxon>Bacillati</taxon>
        <taxon>Actinomycetota</taxon>
        <taxon>Actinomycetes</taxon>
        <taxon>Propionibacteriales</taxon>
        <taxon>Propionibacteriaceae</taxon>
        <taxon>Microlunatus</taxon>
    </lineage>
</organism>
<comment type="caution">
    <text evidence="6">The sequence shown here is derived from an EMBL/GenBank/DDBJ whole genome shotgun (WGS) entry which is preliminary data.</text>
</comment>
<dbReference type="Proteomes" id="UP001501490">
    <property type="component" value="Unassembled WGS sequence"/>
</dbReference>
<dbReference type="InterPro" id="IPR050109">
    <property type="entry name" value="HTH-type_TetR-like_transc_reg"/>
</dbReference>
<dbReference type="Gene3D" id="1.10.357.10">
    <property type="entry name" value="Tetracycline Repressor, domain 2"/>
    <property type="match status" value="1"/>
</dbReference>
<gene>
    <name evidence="6" type="ORF">GCM10022236_39610</name>
</gene>
<dbReference type="SUPFAM" id="SSF46689">
    <property type="entry name" value="Homeodomain-like"/>
    <property type="match status" value="1"/>
</dbReference>
<keyword evidence="2 4" id="KW-0238">DNA-binding</keyword>
<dbReference type="Pfam" id="PF00440">
    <property type="entry name" value="TetR_N"/>
    <property type="match status" value="1"/>
</dbReference>
<dbReference type="InterPro" id="IPR001647">
    <property type="entry name" value="HTH_TetR"/>
</dbReference>
<dbReference type="InterPro" id="IPR036271">
    <property type="entry name" value="Tet_transcr_reg_TetR-rel_C_sf"/>
</dbReference>
<accession>A0ABP7AJ54</accession>
<dbReference type="Gene3D" id="1.10.10.60">
    <property type="entry name" value="Homeodomain-like"/>
    <property type="match status" value="1"/>
</dbReference>
<feature type="domain" description="HTH tetR-type" evidence="5">
    <location>
        <begin position="16"/>
        <end position="76"/>
    </location>
</feature>
<evidence type="ECO:0000259" key="5">
    <source>
        <dbReference type="PROSITE" id="PS50977"/>
    </source>
</evidence>
<dbReference type="InterPro" id="IPR004111">
    <property type="entry name" value="Repressor_TetR_C"/>
</dbReference>
<dbReference type="InterPro" id="IPR009057">
    <property type="entry name" value="Homeodomain-like_sf"/>
</dbReference>
<name>A0ABP7AJ54_9ACTN</name>
<evidence type="ECO:0000256" key="2">
    <source>
        <dbReference type="ARBA" id="ARBA00023125"/>
    </source>
</evidence>
<keyword evidence="3" id="KW-0804">Transcription</keyword>
<dbReference type="EMBL" id="BAABAB010000031">
    <property type="protein sequence ID" value="GAA3633117.1"/>
    <property type="molecule type" value="Genomic_DNA"/>
</dbReference>
<evidence type="ECO:0000313" key="7">
    <source>
        <dbReference type="Proteomes" id="UP001501490"/>
    </source>
</evidence>
<dbReference type="SUPFAM" id="SSF48498">
    <property type="entry name" value="Tetracyclin repressor-like, C-terminal domain"/>
    <property type="match status" value="1"/>
</dbReference>
<sequence>MSTSTRSAKGRGRSTALSRDSILESAITVIERDGVAALSMRRLGDELGVDATAFYRHFRDKDDLVLAAYDRVTGELAAQIRTIAPDVDWRTRLHSLAWGSWQLAARYPALFSLGWTRTTGGEAESEIVEYILAALASTGMTADQVVLHYRMFGDTTLALCGMAASVAAMPAELRGKDAAAWTRIYAVLPQAEYPAARAHAAELATVGEEDIYRLTVEAILDRIEVTIASSHVSDR</sequence>
<keyword evidence="7" id="KW-1185">Reference proteome</keyword>
<keyword evidence="1" id="KW-0805">Transcription regulation</keyword>
<dbReference type="PROSITE" id="PS50977">
    <property type="entry name" value="HTH_TETR_2"/>
    <property type="match status" value="1"/>
</dbReference>
<dbReference type="Pfam" id="PF02909">
    <property type="entry name" value="TetR_C_1"/>
    <property type="match status" value="1"/>
</dbReference>
<dbReference type="PRINTS" id="PR00455">
    <property type="entry name" value="HTHTETR"/>
</dbReference>
<evidence type="ECO:0000256" key="3">
    <source>
        <dbReference type="ARBA" id="ARBA00023163"/>
    </source>
</evidence>
<dbReference type="RefSeq" id="WP_344807827.1">
    <property type="nucleotide sequence ID" value="NZ_BAABAB010000031.1"/>
</dbReference>
<reference evidence="7" key="1">
    <citation type="journal article" date="2019" name="Int. J. Syst. Evol. Microbiol.">
        <title>The Global Catalogue of Microorganisms (GCM) 10K type strain sequencing project: providing services to taxonomists for standard genome sequencing and annotation.</title>
        <authorList>
            <consortium name="The Broad Institute Genomics Platform"/>
            <consortium name="The Broad Institute Genome Sequencing Center for Infectious Disease"/>
            <person name="Wu L."/>
            <person name="Ma J."/>
        </authorList>
    </citation>
    <scope>NUCLEOTIDE SEQUENCE [LARGE SCALE GENOMIC DNA]</scope>
    <source>
        <strain evidence="7">JCM 16929</strain>
    </source>
</reference>
<dbReference type="PANTHER" id="PTHR30055">
    <property type="entry name" value="HTH-TYPE TRANSCRIPTIONAL REGULATOR RUTR"/>
    <property type="match status" value="1"/>
</dbReference>
<evidence type="ECO:0000313" key="6">
    <source>
        <dbReference type="EMBL" id="GAA3633117.1"/>
    </source>
</evidence>
<protein>
    <submittedName>
        <fullName evidence="6">TetR/AcrR family transcriptional regulator C-terminal domain-containing protein</fullName>
    </submittedName>
</protein>
<proteinExistence type="predicted"/>
<feature type="DNA-binding region" description="H-T-H motif" evidence="4">
    <location>
        <begin position="39"/>
        <end position="58"/>
    </location>
</feature>
<evidence type="ECO:0000256" key="4">
    <source>
        <dbReference type="PROSITE-ProRule" id="PRU00335"/>
    </source>
</evidence>